<feature type="region of interest" description="Disordered" evidence="1">
    <location>
        <begin position="80"/>
        <end position="100"/>
    </location>
</feature>
<protein>
    <submittedName>
        <fullName evidence="3">Helix-turn-helix transcriptional regulator</fullName>
    </submittedName>
</protein>
<name>A0AA95GF20_9GAMM</name>
<gene>
    <name evidence="3" type="ORF">QE207_15745</name>
</gene>
<evidence type="ECO:0000313" key="4">
    <source>
        <dbReference type="Proteomes" id="UP001177597"/>
    </source>
</evidence>
<dbReference type="RefSeq" id="WP_280629164.1">
    <property type="nucleotide sequence ID" value="NZ_CP123498.1"/>
</dbReference>
<evidence type="ECO:0000259" key="2">
    <source>
        <dbReference type="PROSITE" id="PS50943"/>
    </source>
</evidence>
<dbReference type="EMBL" id="CP123498">
    <property type="protein sequence ID" value="WGL95095.1"/>
    <property type="molecule type" value="Genomic_DNA"/>
</dbReference>
<dbReference type="InterPro" id="IPR010982">
    <property type="entry name" value="Lambda_DNA-bd_dom_sf"/>
</dbReference>
<sequence>MSSDRGKKLKAIREAEGYSQAKFAELTGINVGVIKNYEYGRQKAGISVIDRILETNDFEKYTLWLMTGKTNETVGQIAPSLSPDGQENTESLLKISNVGK</sequence>
<dbReference type="PROSITE" id="PS50943">
    <property type="entry name" value="HTH_CROC1"/>
    <property type="match status" value="1"/>
</dbReference>
<dbReference type="SUPFAM" id="SSF47413">
    <property type="entry name" value="lambda repressor-like DNA-binding domains"/>
    <property type="match status" value="1"/>
</dbReference>
<organism evidence="3 4">
    <name type="scientific">Arsenophonus nasoniae</name>
    <name type="common">son-killer infecting Nasonia vitripennis</name>
    <dbReference type="NCBI Taxonomy" id="638"/>
    <lineage>
        <taxon>Bacteria</taxon>
        <taxon>Pseudomonadati</taxon>
        <taxon>Pseudomonadota</taxon>
        <taxon>Gammaproteobacteria</taxon>
        <taxon>Enterobacterales</taxon>
        <taxon>Morganellaceae</taxon>
        <taxon>Arsenophonus</taxon>
    </lineage>
</organism>
<dbReference type="GO" id="GO:0003677">
    <property type="term" value="F:DNA binding"/>
    <property type="evidence" value="ECO:0007669"/>
    <property type="project" value="InterPro"/>
</dbReference>
<accession>A0AA95GF20</accession>
<dbReference type="InterPro" id="IPR001387">
    <property type="entry name" value="Cro/C1-type_HTH"/>
</dbReference>
<dbReference type="Proteomes" id="UP001177597">
    <property type="component" value="Chromosome"/>
</dbReference>
<evidence type="ECO:0000313" key="3">
    <source>
        <dbReference type="EMBL" id="WGL95095.1"/>
    </source>
</evidence>
<reference evidence="3" key="1">
    <citation type="submission" date="2023-04" db="EMBL/GenBank/DDBJ databases">
        <title>Genome dynamics across the evolutionary transition to endosymbiosis.</title>
        <authorList>
            <person name="Siozios S."/>
            <person name="Nadal-Jimenez P."/>
            <person name="Azagi T."/>
            <person name="Sprong H."/>
            <person name="Frost C.L."/>
            <person name="Parratt S.R."/>
            <person name="Taylor G."/>
            <person name="Brettell L."/>
            <person name="Lew K.C."/>
            <person name="Croft L."/>
            <person name="King K.C."/>
            <person name="Brockhurst M.A."/>
            <person name="Hypsa V."/>
            <person name="Novakova E."/>
            <person name="Darby A.C."/>
            <person name="Hurst G.D.D."/>
        </authorList>
    </citation>
    <scope>NUCLEOTIDE SEQUENCE</scope>
    <source>
        <strain evidence="3">AIh</strain>
    </source>
</reference>
<dbReference type="Gene3D" id="1.10.260.40">
    <property type="entry name" value="lambda repressor-like DNA-binding domains"/>
    <property type="match status" value="1"/>
</dbReference>
<dbReference type="Pfam" id="PF01381">
    <property type="entry name" value="HTH_3"/>
    <property type="match status" value="1"/>
</dbReference>
<dbReference type="AlphaFoldDB" id="A0AA95GF20"/>
<proteinExistence type="predicted"/>
<dbReference type="SMART" id="SM00530">
    <property type="entry name" value="HTH_XRE"/>
    <property type="match status" value="1"/>
</dbReference>
<feature type="domain" description="HTH cro/C1-type" evidence="2">
    <location>
        <begin position="9"/>
        <end position="54"/>
    </location>
</feature>
<dbReference type="CDD" id="cd00093">
    <property type="entry name" value="HTH_XRE"/>
    <property type="match status" value="1"/>
</dbReference>
<evidence type="ECO:0000256" key="1">
    <source>
        <dbReference type="SAM" id="MobiDB-lite"/>
    </source>
</evidence>